<evidence type="ECO:0000313" key="4">
    <source>
        <dbReference type="Proteomes" id="UP000194632"/>
    </source>
</evidence>
<dbReference type="RefSeq" id="WP_086536329.1">
    <property type="nucleotide sequence ID" value="NZ_JBLKRZ010000009.1"/>
</dbReference>
<dbReference type="Pfam" id="PF13531">
    <property type="entry name" value="SBP_bac_11"/>
    <property type="match status" value="1"/>
</dbReference>
<feature type="chain" id="PRO_5011279600" evidence="2">
    <location>
        <begin position="22"/>
        <end position="346"/>
    </location>
</feature>
<keyword evidence="1 2" id="KW-0732">Signal</keyword>
<dbReference type="Gene3D" id="3.40.190.10">
    <property type="entry name" value="Periplasmic binding protein-like II"/>
    <property type="match status" value="2"/>
</dbReference>
<dbReference type="PANTHER" id="PTHR30006:SF2">
    <property type="entry name" value="ABC TRANSPORTER SUBSTRATE-BINDING PROTEIN"/>
    <property type="match status" value="1"/>
</dbReference>
<dbReference type="SUPFAM" id="SSF53850">
    <property type="entry name" value="Periplasmic binding protein-like II"/>
    <property type="match status" value="1"/>
</dbReference>
<accession>A0A243Q7X4</accession>
<dbReference type="PROSITE" id="PS51257">
    <property type="entry name" value="PROKAR_LIPOPROTEIN"/>
    <property type="match status" value="1"/>
</dbReference>
<comment type="caution">
    <text evidence="3">The sequence shown here is derived from an EMBL/GenBank/DDBJ whole genome shotgun (WGS) entry which is preliminary data.</text>
</comment>
<sequence length="346" mass="36771">MKSLKRMTAVAIAAAAATVLAACGGGGSGSSGPVDGTWEDVVAAAKEEGSVMLYSSQKPANLEALKTAFKQKYPEITLEFVRGTDPDINPKVETENKTGKGIADVHMLTDAAWIDTAAESGTYSTDLVGPALDAPDYDRDKSVIADKFALTSAAVFGLGWNTNAVPGGLKTPQDIINPAYRGKIGVVNPTGIASYVDMYRYYARTYGEDYWQQIAELQPRVYPSALGVAQALTSGEISVTPSVQPLVTEVEAGAPVDWSLPETPWGTPWYTQALSVAPHPNAAQVLVDFMISREGQVALNSGYAAVLPDIPGAVARAQDIALPQTADLTPDKVREYSQDWAKEFQP</sequence>
<evidence type="ECO:0000313" key="3">
    <source>
        <dbReference type="EMBL" id="OUC77575.1"/>
    </source>
</evidence>
<feature type="signal peptide" evidence="2">
    <location>
        <begin position="1"/>
        <end position="21"/>
    </location>
</feature>
<proteinExistence type="predicted"/>
<evidence type="ECO:0000256" key="2">
    <source>
        <dbReference type="SAM" id="SignalP"/>
    </source>
</evidence>
<protein>
    <submittedName>
        <fullName evidence="3">Transporter</fullName>
    </submittedName>
</protein>
<evidence type="ECO:0000256" key="1">
    <source>
        <dbReference type="ARBA" id="ARBA00022729"/>
    </source>
</evidence>
<dbReference type="AlphaFoldDB" id="A0A243Q7X4"/>
<name>A0A243Q7X4_9ACTN</name>
<dbReference type="STRING" id="417102.CA982_16325"/>
<dbReference type="EMBL" id="NGFO01000019">
    <property type="protein sequence ID" value="OUC77575.1"/>
    <property type="molecule type" value="Genomic_DNA"/>
</dbReference>
<keyword evidence="4" id="KW-1185">Reference proteome</keyword>
<dbReference type="Proteomes" id="UP000194632">
    <property type="component" value="Unassembled WGS sequence"/>
</dbReference>
<dbReference type="OrthoDB" id="3564681at2"/>
<gene>
    <name evidence="3" type="ORF">CA982_16325</name>
</gene>
<organism evidence="3 4">
    <name type="scientific">Gordonia lacunae</name>
    <dbReference type="NCBI Taxonomy" id="417102"/>
    <lineage>
        <taxon>Bacteria</taxon>
        <taxon>Bacillati</taxon>
        <taxon>Actinomycetota</taxon>
        <taxon>Actinomycetes</taxon>
        <taxon>Mycobacteriales</taxon>
        <taxon>Gordoniaceae</taxon>
        <taxon>Gordonia</taxon>
    </lineage>
</organism>
<dbReference type="PANTHER" id="PTHR30006">
    <property type="entry name" value="THIAMINE-BINDING PERIPLASMIC PROTEIN-RELATED"/>
    <property type="match status" value="1"/>
</dbReference>
<reference evidence="3 4" key="1">
    <citation type="submission" date="2017-05" db="EMBL/GenBank/DDBJ databases">
        <title>Biotechnological potential of actinobacteria isolated from South African environments.</title>
        <authorList>
            <person name="Le Roes-Hill M."/>
            <person name="Prins A."/>
            <person name="Durrell K.A."/>
        </authorList>
    </citation>
    <scope>NUCLEOTIDE SEQUENCE [LARGE SCALE GENOMIC DNA]</scope>
    <source>
        <strain evidence="3">BS2</strain>
    </source>
</reference>